<evidence type="ECO:0000256" key="4">
    <source>
        <dbReference type="ARBA" id="ARBA00022475"/>
    </source>
</evidence>
<keyword evidence="9" id="KW-0627">Porphyrin biosynthesis</keyword>
<dbReference type="Pfam" id="PF07219">
    <property type="entry name" value="HemY_N"/>
    <property type="match status" value="1"/>
</dbReference>
<dbReference type="InterPro" id="IPR005254">
    <property type="entry name" value="Heme_biosyn_assoc_TPR_pro"/>
</dbReference>
<evidence type="ECO:0000256" key="11">
    <source>
        <dbReference type="SAM" id="Phobius"/>
    </source>
</evidence>
<evidence type="ECO:0000256" key="5">
    <source>
        <dbReference type="ARBA" id="ARBA00022519"/>
    </source>
</evidence>
<keyword evidence="7 11" id="KW-1133">Transmembrane helix</keyword>
<evidence type="ECO:0000256" key="6">
    <source>
        <dbReference type="ARBA" id="ARBA00022692"/>
    </source>
</evidence>
<evidence type="ECO:0000256" key="1">
    <source>
        <dbReference type="ARBA" id="ARBA00002962"/>
    </source>
</evidence>
<comment type="function">
    <text evidence="1">Involved in a late step of protoheme IX synthesis.</text>
</comment>
<keyword evidence="8 11" id="KW-0472">Membrane</keyword>
<organism evidence="13 14">
    <name type="scientific">Spiribacter aquaticus</name>
    <dbReference type="NCBI Taxonomy" id="1935996"/>
    <lineage>
        <taxon>Bacteria</taxon>
        <taxon>Pseudomonadati</taxon>
        <taxon>Pseudomonadota</taxon>
        <taxon>Gammaproteobacteria</taxon>
        <taxon>Chromatiales</taxon>
        <taxon>Ectothiorhodospiraceae</taxon>
        <taxon>Spiribacter</taxon>
    </lineage>
</organism>
<name>A0A557RMM3_9GAMM</name>
<proteinExistence type="predicted"/>
<dbReference type="GO" id="GO:0006779">
    <property type="term" value="P:porphyrin-containing compound biosynthetic process"/>
    <property type="evidence" value="ECO:0007669"/>
    <property type="project" value="UniProtKB-KW"/>
</dbReference>
<dbReference type="SUPFAM" id="SSF48452">
    <property type="entry name" value="TPR-like"/>
    <property type="match status" value="1"/>
</dbReference>
<dbReference type="InterPro" id="IPR010817">
    <property type="entry name" value="HemY_N"/>
</dbReference>
<dbReference type="NCBIfam" id="TIGR00540">
    <property type="entry name" value="TPR_hemY_coli"/>
    <property type="match status" value="1"/>
</dbReference>
<evidence type="ECO:0000256" key="9">
    <source>
        <dbReference type="ARBA" id="ARBA00023244"/>
    </source>
</evidence>
<dbReference type="GO" id="GO:0042168">
    <property type="term" value="P:heme metabolic process"/>
    <property type="evidence" value="ECO:0007669"/>
    <property type="project" value="InterPro"/>
</dbReference>
<comment type="pathway">
    <text evidence="3">Porphyrin-containing compound metabolism; protoheme biosynthesis.</text>
</comment>
<feature type="transmembrane region" description="Helical" evidence="11">
    <location>
        <begin position="42"/>
        <end position="63"/>
    </location>
</feature>
<evidence type="ECO:0000313" key="13">
    <source>
        <dbReference type="EMBL" id="TVO66335.1"/>
    </source>
</evidence>
<dbReference type="UniPathway" id="UPA00252"/>
<evidence type="ECO:0000313" key="14">
    <source>
        <dbReference type="Proteomes" id="UP000316688"/>
    </source>
</evidence>
<evidence type="ECO:0000259" key="12">
    <source>
        <dbReference type="Pfam" id="PF07219"/>
    </source>
</evidence>
<sequence length="405" mass="45725">MIRRLILLVLLLLASVSAAQWFANEGGFLMLRVGEWTIQTSLFVAVLGFIALWAAVTLAVGLLRRTLRAPGQVRERLASRRTHRAQRELIDGLIELAEGRYAQAERHLEGTSGFSQQPLMHHLLAAIAAQRRGEWQRRDDLLVAADSANPRARLAVGLLQAQLQVDAEQWEQALATLGWLREKAPRNHRVLMLQARAMRAVEDFAGLMDLLPDLRREQSLPSAELTAIEQRALDERINALGASANADSLGRIWKSLPKSRRRDPVLQARYARALIDADCPVTAERQLRRWLRQRWEPMLVEVYGELPLPAERVYNRLTGWLNERPDDPALLYAAARQAARAKDWGPARRHLEAAVARDDNPTTARLLAELYERLGEHDRARQAYRQALGLDPIGNSLPRMDAPSD</sequence>
<dbReference type="Gene3D" id="1.25.40.10">
    <property type="entry name" value="Tetratricopeptide repeat domain"/>
    <property type="match status" value="1"/>
</dbReference>
<comment type="subcellular location">
    <subcellularLocation>
        <location evidence="2">Cell inner membrane</location>
        <topology evidence="2">Multi-pass membrane protein</topology>
    </subcellularLocation>
</comment>
<dbReference type="GO" id="GO:0005886">
    <property type="term" value="C:plasma membrane"/>
    <property type="evidence" value="ECO:0007669"/>
    <property type="project" value="UniProtKB-SubCell"/>
</dbReference>
<dbReference type="InterPro" id="IPR019734">
    <property type="entry name" value="TPR_rpt"/>
</dbReference>
<comment type="caution">
    <text evidence="13">The sequence shown here is derived from an EMBL/GenBank/DDBJ whole genome shotgun (WGS) entry which is preliminary data.</text>
</comment>
<evidence type="ECO:0000256" key="8">
    <source>
        <dbReference type="ARBA" id="ARBA00023136"/>
    </source>
</evidence>
<feature type="domain" description="HemY N-terminal" evidence="12">
    <location>
        <begin position="27"/>
        <end position="133"/>
    </location>
</feature>
<protein>
    <submittedName>
        <fullName evidence="13">Heme biosynthesis protein HemY</fullName>
    </submittedName>
</protein>
<accession>A0A557RMM3</accession>
<dbReference type="AlphaFoldDB" id="A0A557RMM3"/>
<dbReference type="Proteomes" id="UP000316688">
    <property type="component" value="Unassembled WGS sequence"/>
</dbReference>
<dbReference type="PROSITE" id="PS50005">
    <property type="entry name" value="TPR"/>
    <property type="match status" value="1"/>
</dbReference>
<evidence type="ECO:0000256" key="2">
    <source>
        <dbReference type="ARBA" id="ARBA00004429"/>
    </source>
</evidence>
<keyword evidence="14" id="KW-1185">Reference proteome</keyword>
<evidence type="ECO:0000256" key="7">
    <source>
        <dbReference type="ARBA" id="ARBA00022989"/>
    </source>
</evidence>
<evidence type="ECO:0000256" key="3">
    <source>
        <dbReference type="ARBA" id="ARBA00004744"/>
    </source>
</evidence>
<dbReference type="RefSeq" id="WP_144346893.1">
    <property type="nucleotide sequence ID" value="NZ_VMKP01000001.1"/>
</dbReference>
<reference evidence="13 14" key="1">
    <citation type="submission" date="2019-07" db="EMBL/GenBank/DDBJ databases">
        <title>Reclasification of Spiribacter aquaticus.</title>
        <authorList>
            <person name="Leon M.J."/>
            <person name="Sanchez-Porro C."/>
            <person name="Ventosa A."/>
        </authorList>
    </citation>
    <scope>NUCLEOTIDE SEQUENCE [LARGE SCALE GENOMIC DNA]</scope>
    <source>
        <strain evidence="13 14">SP30</strain>
    </source>
</reference>
<dbReference type="InterPro" id="IPR011990">
    <property type="entry name" value="TPR-like_helical_dom_sf"/>
</dbReference>
<keyword evidence="10" id="KW-0802">TPR repeat</keyword>
<gene>
    <name evidence="13" type="ORF">FPL11_01195</name>
</gene>
<evidence type="ECO:0000256" key="10">
    <source>
        <dbReference type="PROSITE-ProRule" id="PRU00339"/>
    </source>
</evidence>
<dbReference type="EMBL" id="VMKP01000001">
    <property type="protein sequence ID" value="TVO66335.1"/>
    <property type="molecule type" value="Genomic_DNA"/>
</dbReference>
<feature type="repeat" description="TPR" evidence="10">
    <location>
        <begin position="361"/>
        <end position="394"/>
    </location>
</feature>
<keyword evidence="5" id="KW-0997">Cell inner membrane</keyword>
<keyword evidence="6 11" id="KW-0812">Transmembrane</keyword>
<keyword evidence="4" id="KW-1003">Cell membrane</keyword>